<accession>A0A6L6XN09</accession>
<sequence>MATNERTMKATADAVWAVLADGWLYPLWVVGASRMRDVDEGWPAVGTRLHHSVGTWPLLVDDTTDVVEVTPGASLTLHARAQPSGIARVTIRLEAIGAETRVVIDEDAVSGPALLVPKVVRDVGLKWRNDEALRRLAYVAERRASRMESRA</sequence>
<dbReference type="SUPFAM" id="SSF55961">
    <property type="entry name" value="Bet v1-like"/>
    <property type="match status" value="1"/>
</dbReference>
<evidence type="ECO:0000313" key="1">
    <source>
        <dbReference type="EMBL" id="MVQ48137.1"/>
    </source>
</evidence>
<name>A0A6L6XN09_9ACTN</name>
<dbReference type="InterPro" id="IPR019587">
    <property type="entry name" value="Polyketide_cyclase/dehydratase"/>
</dbReference>
<dbReference type="InterPro" id="IPR023393">
    <property type="entry name" value="START-like_dom_sf"/>
</dbReference>
<dbReference type="Gene3D" id="3.30.530.20">
    <property type="match status" value="1"/>
</dbReference>
<comment type="caution">
    <text evidence="1">The sequence shown here is derived from an EMBL/GenBank/DDBJ whole genome shotgun (WGS) entry which is preliminary data.</text>
</comment>
<dbReference type="RefSeq" id="WP_157340207.1">
    <property type="nucleotide sequence ID" value="NZ_WSEK01000004.1"/>
</dbReference>
<dbReference type="Proteomes" id="UP000473525">
    <property type="component" value="Unassembled WGS sequence"/>
</dbReference>
<dbReference type="Pfam" id="PF10604">
    <property type="entry name" value="Polyketide_cyc2"/>
    <property type="match status" value="1"/>
</dbReference>
<gene>
    <name evidence="1" type="ORF">GON03_03015</name>
</gene>
<evidence type="ECO:0000313" key="2">
    <source>
        <dbReference type="Proteomes" id="UP000473525"/>
    </source>
</evidence>
<organism evidence="1 2">
    <name type="scientific">Nocardioides agri</name>
    <dbReference type="NCBI Taxonomy" id="2682843"/>
    <lineage>
        <taxon>Bacteria</taxon>
        <taxon>Bacillati</taxon>
        <taxon>Actinomycetota</taxon>
        <taxon>Actinomycetes</taxon>
        <taxon>Propionibacteriales</taxon>
        <taxon>Nocardioidaceae</taxon>
        <taxon>Nocardioides</taxon>
    </lineage>
</organism>
<reference evidence="1 2" key="1">
    <citation type="submission" date="2019-12" db="EMBL/GenBank/DDBJ databases">
        <authorList>
            <person name="Huq M.A."/>
        </authorList>
    </citation>
    <scope>NUCLEOTIDE SEQUENCE [LARGE SCALE GENOMIC DNA]</scope>
    <source>
        <strain evidence="1 2">MAH-18</strain>
    </source>
</reference>
<keyword evidence="2" id="KW-1185">Reference proteome</keyword>
<protein>
    <submittedName>
        <fullName evidence="1">SRPBCC family protein</fullName>
    </submittedName>
</protein>
<dbReference type="AlphaFoldDB" id="A0A6L6XN09"/>
<dbReference type="CDD" id="cd07812">
    <property type="entry name" value="SRPBCC"/>
    <property type="match status" value="1"/>
</dbReference>
<proteinExistence type="predicted"/>
<dbReference type="EMBL" id="WSEK01000004">
    <property type="protein sequence ID" value="MVQ48137.1"/>
    <property type="molecule type" value="Genomic_DNA"/>
</dbReference>